<accession>A0AAZ3NQ30</accession>
<dbReference type="Ensembl" id="ENSOTST00005146317.1">
    <property type="protein sequence ID" value="ENSOTSP00005106540.1"/>
    <property type="gene ID" value="ENSOTSG00005050939.1"/>
</dbReference>
<evidence type="ECO:0000313" key="2">
    <source>
        <dbReference type="Proteomes" id="UP000694402"/>
    </source>
</evidence>
<reference evidence="2" key="1">
    <citation type="journal article" date="2018" name="PLoS ONE">
        <title>Chinook salmon (Oncorhynchus tshawytscha) genome and transcriptome.</title>
        <authorList>
            <person name="Christensen K.A."/>
            <person name="Leong J.S."/>
            <person name="Sakhrani D."/>
            <person name="Biagi C.A."/>
            <person name="Minkley D.R."/>
            <person name="Withler R.E."/>
            <person name="Rondeau E.B."/>
            <person name="Koop B.F."/>
            <person name="Devlin R.H."/>
        </authorList>
    </citation>
    <scope>NUCLEOTIDE SEQUENCE [LARGE SCALE GENOMIC DNA]</scope>
</reference>
<proteinExistence type="predicted"/>
<protein>
    <submittedName>
        <fullName evidence="1">Uncharacterized protein</fullName>
    </submittedName>
</protein>
<name>A0AAZ3NQ30_ONCTS</name>
<organism evidence="1 2">
    <name type="scientific">Oncorhynchus tshawytscha</name>
    <name type="common">Chinook salmon</name>
    <name type="synonym">Salmo tshawytscha</name>
    <dbReference type="NCBI Taxonomy" id="74940"/>
    <lineage>
        <taxon>Eukaryota</taxon>
        <taxon>Metazoa</taxon>
        <taxon>Chordata</taxon>
        <taxon>Craniata</taxon>
        <taxon>Vertebrata</taxon>
        <taxon>Euteleostomi</taxon>
        <taxon>Actinopterygii</taxon>
        <taxon>Neopterygii</taxon>
        <taxon>Teleostei</taxon>
        <taxon>Protacanthopterygii</taxon>
        <taxon>Salmoniformes</taxon>
        <taxon>Salmonidae</taxon>
        <taxon>Salmoninae</taxon>
        <taxon>Oncorhynchus</taxon>
    </lineage>
</organism>
<sequence length="118" mass="13508">LRLTSYEKSKEISQDLKKKNCRPPQVWFILGSNFQSLKVPCLSVQTIVLKYKHHGTTQQSYRSGRRRVLSPRNEHTLVKTTAKDLMKMLEETGGRHGHSVCEGVQVCCRPLKSLEAEL</sequence>
<dbReference type="Proteomes" id="UP000694402">
    <property type="component" value="Unassembled WGS sequence"/>
</dbReference>
<reference evidence="1" key="3">
    <citation type="submission" date="2025-09" db="UniProtKB">
        <authorList>
            <consortium name="Ensembl"/>
        </authorList>
    </citation>
    <scope>IDENTIFICATION</scope>
</reference>
<dbReference type="AlphaFoldDB" id="A0AAZ3NQ30"/>
<reference evidence="1" key="2">
    <citation type="submission" date="2025-08" db="UniProtKB">
        <authorList>
            <consortium name="Ensembl"/>
        </authorList>
    </citation>
    <scope>IDENTIFICATION</scope>
</reference>
<keyword evidence="2" id="KW-1185">Reference proteome</keyword>
<evidence type="ECO:0000313" key="1">
    <source>
        <dbReference type="Ensembl" id="ENSOTSP00005106540.1"/>
    </source>
</evidence>